<organism evidence="1">
    <name type="scientific">Arabidopsis thaliana</name>
    <name type="common">Mouse-ear cress</name>
    <dbReference type="NCBI Taxonomy" id="3702"/>
    <lineage>
        <taxon>Eukaryota</taxon>
        <taxon>Viridiplantae</taxon>
        <taxon>Streptophyta</taxon>
        <taxon>Embryophyta</taxon>
        <taxon>Tracheophyta</taxon>
        <taxon>Spermatophyta</taxon>
        <taxon>Magnoliopsida</taxon>
        <taxon>eudicotyledons</taxon>
        <taxon>Gunneridae</taxon>
        <taxon>Pentapetalae</taxon>
        <taxon>rosids</taxon>
        <taxon>malvids</taxon>
        <taxon>Brassicales</taxon>
        <taxon>Brassicaceae</taxon>
        <taxon>Camelineae</taxon>
        <taxon>Arabidopsis</taxon>
    </lineage>
</organism>
<name>A0MEB4_ARATH</name>
<dbReference type="EMBL" id="DQ652883">
    <property type="protein sequence ID" value="ABK28433.1"/>
    <property type="molecule type" value="mRNA"/>
</dbReference>
<protein>
    <submittedName>
        <fullName evidence="1">Uncharacterized protein</fullName>
    </submittedName>
</protein>
<sequence length="104" mass="12151">MDGTFIDDRKIHVGFNQSSFKIWRQVWRKDSQHGKGREIMLPKVPRRESFVVMAVRRFIGEVLMVMVKAENDTEMNVILKTRQASTMVEDKSSENWRGFSMISG</sequence>
<reference evidence="1" key="1">
    <citation type="submission" date="2006-05" db="EMBL/GenBank/DDBJ databases">
        <title>Simultaneous high-throughput recombinational cloning of open reading frames in closed and open configurations.</title>
        <authorList>
            <person name="Underwood B.A."/>
            <person name="Vanderhaeghen R."/>
            <person name="Whitford R."/>
            <person name="Town C.D."/>
            <person name="Hilson P."/>
        </authorList>
    </citation>
    <scope>NUCLEOTIDE SEQUENCE</scope>
</reference>
<evidence type="ECO:0000313" key="1">
    <source>
        <dbReference type="EMBL" id="ABK28433.1"/>
    </source>
</evidence>
<accession>A0MEB4</accession>
<dbReference type="AlphaFoldDB" id="A0MEB4"/>
<feature type="non-terminal residue" evidence="1">
    <location>
        <position position="104"/>
    </location>
</feature>
<proteinExistence type="evidence at transcript level"/>